<dbReference type="Proteomes" id="UP000005666">
    <property type="component" value="Chromosome 10"/>
</dbReference>
<dbReference type="KEGG" id="tpf:TPHA_0J02220"/>
<evidence type="ECO:0000256" key="1">
    <source>
        <dbReference type="SAM" id="MobiDB-lite"/>
    </source>
</evidence>
<name>G8BYV0_TETPH</name>
<keyword evidence="4" id="KW-1185">Reference proteome</keyword>
<dbReference type="Gene3D" id="2.60.40.10">
    <property type="entry name" value="Immunoglobulins"/>
    <property type="match status" value="1"/>
</dbReference>
<keyword evidence="2" id="KW-0812">Transmembrane</keyword>
<dbReference type="CDD" id="cd02859">
    <property type="entry name" value="E_set_AMPKbeta_like_N"/>
    <property type="match status" value="1"/>
</dbReference>
<evidence type="ECO:0000313" key="4">
    <source>
        <dbReference type="Proteomes" id="UP000005666"/>
    </source>
</evidence>
<keyword evidence="2" id="KW-1133">Transmembrane helix</keyword>
<feature type="region of interest" description="Disordered" evidence="1">
    <location>
        <begin position="89"/>
        <end position="140"/>
    </location>
</feature>
<protein>
    <recommendedName>
        <fullName evidence="5">AMP-activated protein kinase glycogen-binding domain-containing protein</fullName>
    </recommendedName>
</protein>
<evidence type="ECO:0008006" key="5">
    <source>
        <dbReference type="Google" id="ProtNLM"/>
    </source>
</evidence>
<keyword evidence="2" id="KW-0472">Membrane</keyword>
<dbReference type="STRING" id="1071381.G8BYV0"/>
<dbReference type="GeneID" id="11533212"/>
<evidence type="ECO:0000256" key="2">
    <source>
        <dbReference type="SAM" id="Phobius"/>
    </source>
</evidence>
<reference evidence="3 4" key="1">
    <citation type="journal article" date="2011" name="Proc. Natl. Acad. Sci. U.S.A.">
        <title>Evolutionary erosion of yeast sex chromosomes by mating-type switching accidents.</title>
        <authorList>
            <person name="Gordon J.L."/>
            <person name="Armisen D."/>
            <person name="Proux-Wera E."/>
            <person name="Oheigeartaigh S.S."/>
            <person name="Byrne K.P."/>
            <person name="Wolfe K.H."/>
        </authorList>
    </citation>
    <scope>NUCLEOTIDE SEQUENCE [LARGE SCALE GENOMIC DNA]</scope>
    <source>
        <strain evidence="4">ATCC 24235 / CBS 4417 / NBRC 1672 / NRRL Y-8282 / UCD 70-5</strain>
    </source>
</reference>
<dbReference type="EMBL" id="HE612865">
    <property type="protein sequence ID" value="CCE65042.1"/>
    <property type="molecule type" value="Genomic_DNA"/>
</dbReference>
<dbReference type="eggNOG" id="ENOG502SASQ">
    <property type="taxonomic scope" value="Eukaryota"/>
</dbReference>
<gene>
    <name evidence="3" type="primary">TPHA0J02220</name>
    <name evidence="3" type="ordered locus">TPHA_0J02220</name>
</gene>
<dbReference type="AlphaFoldDB" id="G8BYV0"/>
<proteinExistence type="predicted"/>
<dbReference type="OrthoDB" id="5873279at2759"/>
<dbReference type="InterPro" id="IPR013783">
    <property type="entry name" value="Ig-like_fold"/>
</dbReference>
<accession>G8BYV0</accession>
<dbReference type="HOGENOM" id="CLU_079707_0_0_1"/>
<organism evidence="3 4">
    <name type="scientific">Tetrapisispora phaffii (strain ATCC 24235 / CBS 4417 / NBRC 1672 / NRRL Y-8282 / UCD 70-5)</name>
    <name type="common">Yeast</name>
    <name type="synonym">Fabospora phaffii</name>
    <dbReference type="NCBI Taxonomy" id="1071381"/>
    <lineage>
        <taxon>Eukaryota</taxon>
        <taxon>Fungi</taxon>
        <taxon>Dikarya</taxon>
        <taxon>Ascomycota</taxon>
        <taxon>Saccharomycotina</taxon>
        <taxon>Saccharomycetes</taxon>
        <taxon>Saccharomycetales</taxon>
        <taxon>Saccharomycetaceae</taxon>
        <taxon>Tetrapisispora</taxon>
    </lineage>
</organism>
<dbReference type="RefSeq" id="XP_003687476.1">
    <property type="nucleotide sequence ID" value="XM_003687428.1"/>
</dbReference>
<sequence>MTIITYKQPLNKFRQLNIAGEFNDWKIVSMSLVGEEWVYKIDFPELGDEPKKFHFKFIDDNDNWFVGDNYPKELDKNSNENNVVIVDPTEDSKLSTPHVKGNHIKESRAGTTSYISEDETTLADQTARETPRQQTNEPDSLHIKTFNADSKAVVSDNLSEKPYDTESNDREYAEQEKLAEDIQNKGFIDGKEPNKYQDKNTYNRGIIGVFALIVVFVVSFF</sequence>
<dbReference type="InterPro" id="IPR014756">
    <property type="entry name" value="Ig_E-set"/>
</dbReference>
<dbReference type="SUPFAM" id="SSF81296">
    <property type="entry name" value="E set domains"/>
    <property type="match status" value="1"/>
</dbReference>
<evidence type="ECO:0000313" key="3">
    <source>
        <dbReference type="EMBL" id="CCE65042.1"/>
    </source>
</evidence>
<feature type="transmembrane region" description="Helical" evidence="2">
    <location>
        <begin position="201"/>
        <end position="220"/>
    </location>
</feature>